<gene>
    <name evidence="2" type="ORF">FRC54_05770</name>
</gene>
<dbReference type="InterPro" id="IPR029063">
    <property type="entry name" value="SAM-dependent_MTases_sf"/>
</dbReference>
<sequence>MNKVTVFISLSNSYALKNKYQELICLYQARFIASQQSDLQMVKSIEEQAAALESEGIHVPATSVIILSYNTLKFTKQCLESVKNTVDLDRNQIVVVDNASTDGSVEYLRSLDWITLIENHENRGFPGGCNDGIKNASPDNDIYLLNSDTILLPNSLFWLKTGLYESDKTGSTGSVTNYASANQMIERKWKSVDDVISFGTKTNVSMDRPYEYRMYLIGFSLLLKRTVLNQTGLLDERFNPGNSEDLDICFRIGQNGFFNVLCRNSFVVHFGSRSFAELQKNGRSFGNILKRNNEKLVRKMQFDPWPELCSAKNWALSKIKEDENSAFSVLELGCGIGSSACRLKTLFPKAEYTGIEPDELKAPYARAFGNIITDKNPENKLKENTFDYIIFSSDKEEKITSRFAPYLKSNGQFINNIGGKPVLSISMLCNGKHKTETKKTLESLKTIISRIPSELIIVDTGCDDEMKEIIGKYADKVVPFKWCDDFAKARNAGLKQCSGEWFMFIDDDEWFENTDELVSFFTSGEYKKYYQASYIIRNYFDTAGKDYDDFWGGRLCKLTDETHFTGIIHEYITPLIGECKMIHSFVHHYGYAYTNKEEHLAKARRNIKPLLRMIKENPGDIHWRSQLAQEYIAVRDSSKLLDLCDKTLKMLDGIDNPEINRLRGDFYFGKVWADNELFDYDQTIEDFNVYRKDRRNNDICNASLYFSAVFAFFKKKDFKHAINYSHRYMELYLAWKDLPDLSEKLNSNGSLTTRDVFNSRKVAQLIAFLICSGIEIGEADDLHRYFKYLKNLKKDGSQYRFIAGKLIDAIAELPYDERFIGYADELLSYPDIASQCSDHAKELEESDKKEKNGKTAKLIRVLGQTANGRNYYLDYLRLKYEAEYGSDEKKLYDRFRALVLMTNDFFNLDDSIWQIALEKGLDIAAVLKQVPLKKWCHVVNTYFDKHDEERVLPVRKMMAAFSDDCDIRFRFFRLKSKEKEIADHKDDFEISDELLKYSKACVDYYKNIYSKEQFESEPLSSMLPPQCQFALNFLKAKEEKSSVKRESLLCDCLGIYEPFDKIVLQCIEREKKKHLFVFLVCKASQWESLDSLWEACDTDPDSRTMVIPIPYYDKNQGGTLGEYHFERDGFPKKCMASYFADVDLKALHPDVIFIADQMDESNPDAAVPAEYYSNVLSGLTKMLILVPPLVMKKPGTGDRVLAQVKEQLKQM</sequence>
<evidence type="ECO:0000259" key="1">
    <source>
        <dbReference type="Pfam" id="PF00535"/>
    </source>
</evidence>
<dbReference type="Pfam" id="PF00535">
    <property type="entry name" value="Glycos_transf_2"/>
    <property type="match status" value="2"/>
</dbReference>
<dbReference type="PANTHER" id="PTHR43179">
    <property type="entry name" value="RHAMNOSYLTRANSFERASE WBBL"/>
    <property type="match status" value="1"/>
</dbReference>
<dbReference type="GO" id="GO:0016740">
    <property type="term" value="F:transferase activity"/>
    <property type="evidence" value="ECO:0007669"/>
    <property type="project" value="UniProtKB-KW"/>
</dbReference>
<dbReference type="InterPro" id="IPR029044">
    <property type="entry name" value="Nucleotide-diphossugar_trans"/>
</dbReference>
<name>A0A6N7IZT4_9FIRM</name>
<feature type="domain" description="Glycosyltransferase 2-like" evidence="1">
    <location>
        <begin position="438"/>
        <end position="513"/>
    </location>
</feature>
<proteinExistence type="predicted"/>
<reference evidence="2" key="1">
    <citation type="journal article" date="2020" name="Appl. Environ. Microbiol.">
        <title>Medium-Chain Fatty Acid Synthesis by 'Candidatus Weimeria bifida' gen. nov., sp. nov., and 'Candidatus Pseudoramibacter fermentans' sp. nov.</title>
        <authorList>
            <person name="Scarborough M.J."/>
            <person name="Myers K.S."/>
            <person name="Donohue T.J."/>
            <person name="Noguera D.R."/>
        </authorList>
    </citation>
    <scope>NUCLEOTIDE SEQUENCE</scope>
    <source>
        <strain evidence="2">LCO1.1</strain>
    </source>
</reference>
<dbReference type="AlphaFoldDB" id="A0A6N7IZT4"/>
<dbReference type="EMBL" id="VOGC01000006">
    <property type="protein sequence ID" value="MQN01423.1"/>
    <property type="molecule type" value="Genomic_DNA"/>
</dbReference>
<evidence type="ECO:0000313" key="3">
    <source>
        <dbReference type="Proteomes" id="UP000460257"/>
    </source>
</evidence>
<accession>A0A6N7IZT4</accession>
<dbReference type="Proteomes" id="UP000460257">
    <property type="component" value="Unassembled WGS sequence"/>
</dbReference>
<comment type="caution">
    <text evidence="2">The sequence shown here is derived from an EMBL/GenBank/DDBJ whole genome shotgun (WGS) entry which is preliminary data.</text>
</comment>
<dbReference type="Gene3D" id="3.90.550.10">
    <property type="entry name" value="Spore Coat Polysaccharide Biosynthesis Protein SpsA, Chain A"/>
    <property type="match status" value="2"/>
</dbReference>
<dbReference type="SUPFAM" id="SSF53335">
    <property type="entry name" value="S-adenosyl-L-methionine-dependent methyltransferases"/>
    <property type="match status" value="1"/>
</dbReference>
<dbReference type="SUPFAM" id="SSF53448">
    <property type="entry name" value="Nucleotide-diphospho-sugar transferases"/>
    <property type="match status" value="2"/>
</dbReference>
<dbReference type="PANTHER" id="PTHR43179:SF7">
    <property type="entry name" value="RHAMNOSYLTRANSFERASE WBBL"/>
    <property type="match status" value="1"/>
</dbReference>
<evidence type="ECO:0000313" key="2">
    <source>
        <dbReference type="EMBL" id="MQN01423.1"/>
    </source>
</evidence>
<organism evidence="2 3">
    <name type="scientific">Candidatus Weimeria bifida</name>
    <dbReference type="NCBI Taxonomy" id="2599074"/>
    <lineage>
        <taxon>Bacteria</taxon>
        <taxon>Bacillati</taxon>
        <taxon>Bacillota</taxon>
        <taxon>Clostridia</taxon>
        <taxon>Lachnospirales</taxon>
        <taxon>Lachnospiraceae</taxon>
        <taxon>Candidatus Weimeria</taxon>
    </lineage>
</organism>
<protein>
    <submittedName>
        <fullName evidence="2">Glycosyltransferase</fullName>
    </submittedName>
</protein>
<dbReference type="Gene3D" id="3.40.50.150">
    <property type="entry name" value="Vaccinia Virus protein VP39"/>
    <property type="match status" value="1"/>
</dbReference>
<feature type="domain" description="Glycosyltransferase 2-like" evidence="1">
    <location>
        <begin position="63"/>
        <end position="188"/>
    </location>
</feature>
<dbReference type="InterPro" id="IPR001173">
    <property type="entry name" value="Glyco_trans_2-like"/>
</dbReference>
<keyword evidence="3" id="KW-1185">Reference proteome</keyword>